<dbReference type="EMBL" id="KI630378">
    <property type="protein sequence ID" value="EYU40721.1"/>
    <property type="molecule type" value="Genomic_DNA"/>
</dbReference>
<dbReference type="GO" id="GO:0070973">
    <property type="term" value="P:protein localization to endoplasmic reticulum exit site"/>
    <property type="evidence" value="ECO:0000318"/>
    <property type="project" value="GO_Central"/>
</dbReference>
<sequence>MALEWVVLSYVAAAEATMVLLLTLPPTLNPLRKGVISVTRNLLKPFLSVVPFCLFLLLDIYWKYETRPSCKSSVSCTPSELMRHQKSAIKSQRNGLLIAAALMLYWMLFAVTRLAVQEERLSERVVRLQNQD</sequence>
<feature type="transmembrane region" description="Helical" evidence="1">
    <location>
        <begin position="45"/>
        <end position="64"/>
    </location>
</feature>
<keyword evidence="1" id="KW-1133">Transmembrane helix</keyword>
<keyword evidence="1" id="KW-0931">ER-Golgi transport</keyword>
<keyword evidence="1" id="KW-0256">Endoplasmic reticulum</keyword>
<reference evidence="2 3" key="1">
    <citation type="journal article" date="2013" name="Proc. Natl. Acad. Sci. U.S.A.">
        <title>Fine-scale variation in meiotic recombination in Mimulus inferred from population shotgun sequencing.</title>
        <authorList>
            <person name="Hellsten U."/>
            <person name="Wright K.M."/>
            <person name="Jenkins J."/>
            <person name="Shu S."/>
            <person name="Yuan Y."/>
            <person name="Wessler S.R."/>
            <person name="Schmutz J."/>
            <person name="Willis J.H."/>
            <person name="Rokhsar D.S."/>
        </authorList>
    </citation>
    <scope>NUCLEOTIDE SEQUENCE [LARGE SCALE GENOMIC DNA]</scope>
    <source>
        <strain evidence="3">cv. DUN x IM62</strain>
    </source>
</reference>
<comment type="similarity">
    <text evidence="1">Belongs to the BCAP29/BCAP31 family.</text>
</comment>
<dbReference type="STRING" id="4155.A0A022RKJ6"/>
<comment type="subcellular location">
    <subcellularLocation>
        <location evidence="1">Endoplasmic reticulum membrane</location>
        <topology evidence="1">Multi-pass membrane protein</topology>
    </subcellularLocation>
</comment>
<dbReference type="InterPro" id="IPR008417">
    <property type="entry name" value="BAP29/BAP31"/>
</dbReference>
<dbReference type="eggNOG" id="ENOG502SNYH">
    <property type="taxonomic scope" value="Eukaryota"/>
</dbReference>
<dbReference type="GO" id="GO:0005789">
    <property type="term" value="C:endoplasmic reticulum membrane"/>
    <property type="evidence" value="ECO:0000318"/>
    <property type="project" value="GO_Central"/>
</dbReference>
<dbReference type="PANTHER" id="PTHR12701">
    <property type="entry name" value="BCR-ASSOCIATED PROTEIN, BAP"/>
    <property type="match status" value="1"/>
</dbReference>
<organism evidence="2 3">
    <name type="scientific">Erythranthe guttata</name>
    <name type="common">Yellow monkey flower</name>
    <name type="synonym">Mimulus guttatus</name>
    <dbReference type="NCBI Taxonomy" id="4155"/>
    <lineage>
        <taxon>Eukaryota</taxon>
        <taxon>Viridiplantae</taxon>
        <taxon>Streptophyta</taxon>
        <taxon>Embryophyta</taxon>
        <taxon>Tracheophyta</taxon>
        <taxon>Spermatophyta</taxon>
        <taxon>Magnoliopsida</taxon>
        <taxon>eudicotyledons</taxon>
        <taxon>Gunneridae</taxon>
        <taxon>Pentapetalae</taxon>
        <taxon>asterids</taxon>
        <taxon>lamiids</taxon>
        <taxon>Lamiales</taxon>
        <taxon>Phrymaceae</taxon>
        <taxon>Erythranthe</taxon>
    </lineage>
</organism>
<keyword evidence="1" id="KW-0653">Protein transport</keyword>
<keyword evidence="1" id="KW-0472">Membrane</keyword>
<dbReference type="OMA" id="RPSCYGD"/>
<evidence type="ECO:0000313" key="2">
    <source>
        <dbReference type="EMBL" id="EYU40721.1"/>
    </source>
</evidence>
<dbReference type="KEGG" id="egt:105954255"/>
<comment type="function">
    <text evidence="1">May play a role in anterograde transport of membrane proteins from the endoplasmic reticulum to the Golgi.</text>
</comment>
<name>A0A022RKJ6_ERYGU</name>
<dbReference type="PhylomeDB" id="A0A022RKJ6"/>
<dbReference type="PANTHER" id="PTHR12701:SF39">
    <property type="entry name" value="ENDOPLASMIC RETICULUM TRANSMEMBRANE PROTEIN"/>
    <property type="match status" value="1"/>
</dbReference>
<dbReference type="GO" id="GO:0006886">
    <property type="term" value="P:intracellular protein transport"/>
    <property type="evidence" value="ECO:0007669"/>
    <property type="project" value="UniProtKB-UniRule"/>
</dbReference>
<dbReference type="AlphaFoldDB" id="A0A022RKJ6"/>
<protein>
    <recommendedName>
        <fullName evidence="1">Endoplasmic reticulum transmembrane protein</fullName>
    </recommendedName>
</protein>
<accession>A0A022RKJ6</accession>
<feature type="transmembrane region" description="Helical" evidence="1">
    <location>
        <begin position="96"/>
        <end position="116"/>
    </location>
</feature>
<dbReference type="Proteomes" id="UP000030748">
    <property type="component" value="Unassembled WGS sequence"/>
</dbReference>
<dbReference type="GO" id="GO:0006888">
    <property type="term" value="P:endoplasmic reticulum to Golgi vesicle-mediated transport"/>
    <property type="evidence" value="ECO:0000318"/>
    <property type="project" value="GO_Central"/>
</dbReference>
<gene>
    <name evidence="2" type="ORF">MIMGU_mgv1a018086mg</name>
</gene>
<evidence type="ECO:0000313" key="3">
    <source>
        <dbReference type="Proteomes" id="UP000030748"/>
    </source>
</evidence>
<keyword evidence="1" id="KW-0812">Transmembrane</keyword>
<keyword evidence="3" id="KW-1185">Reference proteome</keyword>
<dbReference type="OrthoDB" id="1645261at2759"/>
<proteinExistence type="inferred from homology"/>
<evidence type="ECO:0000256" key="1">
    <source>
        <dbReference type="RuleBase" id="RU367026"/>
    </source>
</evidence>
<keyword evidence="1" id="KW-0813">Transport</keyword>
<feature type="transmembrane region" description="Helical" evidence="1">
    <location>
        <begin position="6"/>
        <end position="24"/>
    </location>
</feature>